<dbReference type="PANTHER" id="PTHR31084:SF3">
    <property type="entry name" value="ALPHA-FUCOSIDASE A"/>
    <property type="match status" value="1"/>
</dbReference>
<keyword evidence="5" id="KW-0326">Glycosidase</keyword>
<dbReference type="GO" id="GO:0005975">
    <property type="term" value="P:carbohydrate metabolic process"/>
    <property type="evidence" value="ECO:0007669"/>
    <property type="project" value="InterPro"/>
</dbReference>
<keyword evidence="1" id="KW-0732">Signal</keyword>
<dbReference type="SUPFAM" id="SSF48208">
    <property type="entry name" value="Six-hairpin glycosidases"/>
    <property type="match status" value="1"/>
</dbReference>
<evidence type="ECO:0000259" key="3">
    <source>
        <dbReference type="Pfam" id="PF21307"/>
    </source>
</evidence>
<dbReference type="Gene3D" id="1.50.10.10">
    <property type="match status" value="1"/>
</dbReference>
<feature type="domain" description="Glycosyl hydrolase family 95 catalytic" evidence="4">
    <location>
        <begin position="299"/>
        <end position="714"/>
    </location>
</feature>
<comment type="caution">
    <text evidence="5">The sequence shown here is derived from an EMBL/GenBank/DDBJ whole genome shotgun (WGS) entry which is preliminary data.</text>
</comment>
<feature type="signal peptide" evidence="1">
    <location>
        <begin position="1"/>
        <end position="18"/>
    </location>
</feature>
<dbReference type="Proteomes" id="UP001303760">
    <property type="component" value="Unassembled WGS sequence"/>
</dbReference>
<dbReference type="AlphaFoldDB" id="A0AAN7C5B9"/>
<dbReference type="InterPro" id="IPR054363">
    <property type="entry name" value="GH95_cat"/>
</dbReference>
<keyword evidence="6" id="KW-1185">Reference proteome</keyword>
<dbReference type="Pfam" id="PF14498">
    <property type="entry name" value="Glyco_hyd_65N_2"/>
    <property type="match status" value="1"/>
</dbReference>
<evidence type="ECO:0000313" key="5">
    <source>
        <dbReference type="EMBL" id="KAK4235693.1"/>
    </source>
</evidence>
<reference evidence="5" key="2">
    <citation type="submission" date="2023-05" db="EMBL/GenBank/DDBJ databases">
        <authorList>
            <consortium name="Lawrence Berkeley National Laboratory"/>
            <person name="Steindorff A."/>
            <person name="Hensen N."/>
            <person name="Bonometti L."/>
            <person name="Westerberg I."/>
            <person name="Brannstrom I.O."/>
            <person name="Guillou S."/>
            <person name="Cros-Aarteil S."/>
            <person name="Calhoun S."/>
            <person name="Haridas S."/>
            <person name="Kuo A."/>
            <person name="Mondo S."/>
            <person name="Pangilinan J."/>
            <person name="Riley R."/>
            <person name="Labutti K."/>
            <person name="Andreopoulos B."/>
            <person name="Lipzen A."/>
            <person name="Chen C."/>
            <person name="Yanf M."/>
            <person name="Daum C."/>
            <person name="Ng V."/>
            <person name="Clum A."/>
            <person name="Ohm R."/>
            <person name="Martin F."/>
            <person name="Silar P."/>
            <person name="Natvig D."/>
            <person name="Lalanne C."/>
            <person name="Gautier V."/>
            <person name="Ament-Velasquez S.L."/>
            <person name="Kruys A."/>
            <person name="Hutchinson M.I."/>
            <person name="Powell A.J."/>
            <person name="Barry K."/>
            <person name="Miller A.N."/>
            <person name="Grigoriev I.V."/>
            <person name="Debuchy R."/>
            <person name="Gladieux P."/>
            <person name="Thoren M.H."/>
            <person name="Johannesson H."/>
        </authorList>
    </citation>
    <scope>NUCLEOTIDE SEQUENCE</scope>
    <source>
        <strain evidence="5">CBS 532.94</strain>
    </source>
</reference>
<name>A0AAN7C5B9_9PEZI</name>
<evidence type="ECO:0000259" key="2">
    <source>
        <dbReference type="Pfam" id="PF14498"/>
    </source>
</evidence>
<sequence length="792" mass="85860">MLVLSASLALADAKVLWASTPASYGSQSSENYILKTGYPVGNGKLGAIPFGAPGLEKIVLNIDSLWSGGPFENTSYRGGNPTAPKSAFLPGIRSRIFKNGLGDVSGLLGSGDNYGSYRVMGNLSVTFDGPVDYTVYNRSLDLTTGVHTTVFWTAESHHSTSVFCSYADQVCVYHISSSSALPAVSVHLENLLVPSSLLQLSCGDRFSRLTGYTQAGPPRGMKYDAIAAVAGGQAHVSAKCLGSMLRVSPSSQDRSLTVVIAAATDYDQKRGNAANGYDFGGDGPGPHVERVSSRAAKKTYEQLLAAHLRDYTSLQGAFSLDLPDAGGSAGMETSALLSSYRSSGSGDPYLEALLFDYSRHLLISSSRRNSLPANLQGRWADQLESAWSGDYHANINLQMNYWVADQTGLADPQMALWNYMADTWVPRGTETAKLLYNAPGFVVHDEINIFGFTGMKNDAMWANYPAAAAWMMQHVWDNFDYTQDVGWLKKQGYPLIKAVAQFWLSQLQRDTFSNDNSLVVNPCNSPEHGPTTFGCAHYQQVIHQVFEAVLSAAPLVSENDTSFLNSISTTLESLDKGLHFTSWGGIKEWRLPDSYGYDTQNAHRHLSHLVGWHPGYSISSFAGGYRNSSIQSAIRETLTARGNGNASDANAGWAKVWRSACWARLNDTERAYYQLRFAIDANFAPNALSMYAGENPPFQIDANLGLGGAVLSMLVVDLPLPYAKRMETRTVVLGPAIPSRWGNGSVRGLRLRGGGSVDFEWDANGLVMSATLKGREKPLRVVNKIATVLAQV</sequence>
<gene>
    <name evidence="5" type="ORF">C8A03DRAFT_17591</name>
</gene>
<accession>A0AAN7C5B9</accession>
<dbReference type="Pfam" id="PF22124">
    <property type="entry name" value="Glyco_hydro_95_cat"/>
    <property type="match status" value="1"/>
</dbReference>
<dbReference type="PIRSF" id="PIRSF007663">
    <property type="entry name" value="UCP007663"/>
    <property type="match status" value="1"/>
</dbReference>
<feature type="domain" description="Glycosyl hydrolase family 95 N-terminal" evidence="2">
    <location>
        <begin position="16"/>
        <end position="268"/>
    </location>
</feature>
<organism evidence="5 6">
    <name type="scientific">Achaetomium macrosporum</name>
    <dbReference type="NCBI Taxonomy" id="79813"/>
    <lineage>
        <taxon>Eukaryota</taxon>
        <taxon>Fungi</taxon>
        <taxon>Dikarya</taxon>
        <taxon>Ascomycota</taxon>
        <taxon>Pezizomycotina</taxon>
        <taxon>Sordariomycetes</taxon>
        <taxon>Sordariomycetidae</taxon>
        <taxon>Sordariales</taxon>
        <taxon>Chaetomiaceae</taxon>
        <taxon>Achaetomium</taxon>
    </lineage>
</organism>
<dbReference type="InterPro" id="IPR008928">
    <property type="entry name" value="6-hairpin_glycosidase_sf"/>
</dbReference>
<dbReference type="GO" id="GO:0004560">
    <property type="term" value="F:alpha-L-fucosidase activity"/>
    <property type="evidence" value="ECO:0007669"/>
    <property type="project" value="InterPro"/>
</dbReference>
<dbReference type="Pfam" id="PF21307">
    <property type="entry name" value="Glyco_hydro_95_C"/>
    <property type="match status" value="1"/>
</dbReference>
<feature type="domain" description="Alpha fucosidase A-like C-terminal" evidence="3">
    <location>
        <begin position="730"/>
        <end position="773"/>
    </location>
</feature>
<dbReference type="InterPro" id="IPR012341">
    <property type="entry name" value="6hp_glycosidase-like_sf"/>
</dbReference>
<dbReference type="InterPro" id="IPR027414">
    <property type="entry name" value="GH95_N_dom"/>
</dbReference>
<protein>
    <submittedName>
        <fullName evidence="5">Six-hairpin glycosidase-like protein</fullName>
    </submittedName>
</protein>
<proteinExistence type="predicted"/>
<evidence type="ECO:0000313" key="6">
    <source>
        <dbReference type="Proteomes" id="UP001303760"/>
    </source>
</evidence>
<evidence type="ECO:0000259" key="4">
    <source>
        <dbReference type="Pfam" id="PF22124"/>
    </source>
</evidence>
<dbReference type="EMBL" id="MU860245">
    <property type="protein sequence ID" value="KAK4235693.1"/>
    <property type="molecule type" value="Genomic_DNA"/>
</dbReference>
<evidence type="ECO:0000256" key="1">
    <source>
        <dbReference type="SAM" id="SignalP"/>
    </source>
</evidence>
<feature type="chain" id="PRO_5042834412" evidence="1">
    <location>
        <begin position="19"/>
        <end position="792"/>
    </location>
</feature>
<keyword evidence="5" id="KW-0378">Hydrolase</keyword>
<dbReference type="InterPro" id="IPR016518">
    <property type="entry name" value="Alpha-L-fucosidase"/>
</dbReference>
<reference evidence="5" key="1">
    <citation type="journal article" date="2023" name="Mol. Phylogenet. Evol.">
        <title>Genome-scale phylogeny and comparative genomics of the fungal order Sordariales.</title>
        <authorList>
            <person name="Hensen N."/>
            <person name="Bonometti L."/>
            <person name="Westerberg I."/>
            <person name="Brannstrom I.O."/>
            <person name="Guillou S."/>
            <person name="Cros-Aarteil S."/>
            <person name="Calhoun S."/>
            <person name="Haridas S."/>
            <person name="Kuo A."/>
            <person name="Mondo S."/>
            <person name="Pangilinan J."/>
            <person name="Riley R."/>
            <person name="LaButti K."/>
            <person name="Andreopoulos B."/>
            <person name="Lipzen A."/>
            <person name="Chen C."/>
            <person name="Yan M."/>
            <person name="Daum C."/>
            <person name="Ng V."/>
            <person name="Clum A."/>
            <person name="Steindorff A."/>
            <person name="Ohm R.A."/>
            <person name="Martin F."/>
            <person name="Silar P."/>
            <person name="Natvig D.O."/>
            <person name="Lalanne C."/>
            <person name="Gautier V."/>
            <person name="Ament-Velasquez S.L."/>
            <person name="Kruys A."/>
            <person name="Hutchinson M.I."/>
            <person name="Powell A.J."/>
            <person name="Barry K."/>
            <person name="Miller A.N."/>
            <person name="Grigoriev I.V."/>
            <person name="Debuchy R."/>
            <person name="Gladieux P."/>
            <person name="Hiltunen Thoren M."/>
            <person name="Johannesson H."/>
        </authorList>
    </citation>
    <scope>NUCLEOTIDE SEQUENCE</scope>
    <source>
        <strain evidence="5">CBS 532.94</strain>
    </source>
</reference>
<dbReference type="PANTHER" id="PTHR31084">
    <property type="entry name" value="ALPHA-L-FUCOSIDASE 2"/>
    <property type="match status" value="1"/>
</dbReference>
<dbReference type="InterPro" id="IPR049053">
    <property type="entry name" value="AFCA-like_C"/>
</dbReference>